<gene>
    <name evidence="1" type="ORF">EV421DRAFT_1905442</name>
</gene>
<evidence type="ECO:0000313" key="1">
    <source>
        <dbReference type="EMBL" id="KAK0440296.1"/>
    </source>
</evidence>
<dbReference type="AlphaFoldDB" id="A0AA39MMJ3"/>
<dbReference type="Proteomes" id="UP001175226">
    <property type="component" value="Unassembled WGS sequence"/>
</dbReference>
<organism evidence="1 2">
    <name type="scientific">Armillaria borealis</name>
    <dbReference type="NCBI Taxonomy" id="47425"/>
    <lineage>
        <taxon>Eukaryota</taxon>
        <taxon>Fungi</taxon>
        <taxon>Dikarya</taxon>
        <taxon>Basidiomycota</taxon>
        <taxon>Agaricomycotina</taxon>
        <taxon>Agaricomycetes</taxon>
        <taxon>Agaricomycetidae</taxon>
        <taxon>Agaricales</taxon>
        <taxon>Marasmiineae</taxon>
        <taxon>Physalacriaceae</taxon>
        <taxon>Armillaria</taxon>
    </lineage>
</organism>
<reference evidence="1" key="1">
    <citation type="submission" date="2023-06" db="EMBL/GenBank/DDBJ databases">
        <authorList>
            <consortium name="Lawrence Berkeley National Laboratory"/>
            <person name="Ahrendt S."/>
            <person name="Sahu N."/>
            <person name="Indic B."/>
            <person name="Wong-Bajracharya J."/>
            <person name="Merenyi Z."/>
            <person name="Ke H.-M."/>
            <person name="Monk M."/>
            <person name="Kocsube S."/>
            <person name="Drula E."/>
            <person name="Lipzen A."/>
            <person name="Balint B."/>
            <person name="Henrissat B."/>
            <person name="Andreopoulos B."/>
            <person name="Martin F.M."/>
            <person name="Harder C.B."/>
            <person name="Rigling D."/>
            <person name="Ford K.L."/>
            <person name="Foster G.D."/>
            <person name="Pangilinan J."/>
            <person name="Papanicolaou A."/>
            <person name="Barry K."/>
            <person name="LaButti K."/>
            <person name="Viragh M."/>
            <person name="Koriabine M."/>
            <person name="Yan M."/>
            <person name="Riley R."/>
            <person name="Champramary S."/>
            <person name="Plett K.L."/>
            <person name="Tsai I.J."/>
            <person name="Slot J."/>
            <person name="Sipos G."/>
            <person name="Plett J."/>
            <person name="Nagy L.G."/>
            <person name="Grigoriev I.V."/>
        </authorList>
    </citation>
    <scope>NUCLEOTIDE SEQUENCE</scope>
    <source>
        <strain evidence="1">FPL87.14</strain>
    </source>
</reference>
<name>A0AA39MMJ3_9AGAR</name>
<protein>
    <submittedName>
        <fullName evidence="1">Uncharacterized protein</fullName>
    </submittedName>
</protein>
<proteinExistence type="predicted"/>
<sequence>MPLKLEVADCDHLQKMVSESGDNIRKAQLLGQRDAQNSDIQLLRFTNIVDIETSFEVDSVSSNNRKYLVWKNTGEEVVLHFQGIISQLCVTPFLPDTPVVSTPDDAVFQDARAAEKAIQKFMWQYGGNPDRLILHDSTFGGIPALYADSKLLTAPSQLVGTTIPIPADMEEKSALTRICQDTKHRYTDDNAVNYFEWYCLSENTISLLPRSSGRAMRAGQLVDIGVTFRMLLGKRGDTRFISKLDSITIIDRSSAEKLADMKRNIGGTVTQTSPKKRKIEAEIISTEALFSNAQ</sequence>
<comment type="caution">
    <text evidence="1">The sequence shown here is derived from an EMBL/GenBank/DDBJ whole genome shotgun (WGS) entry which is preliminary data.</text>
</comment>
<evidence type="ECO:0000313" key="2">
    <source>
        <dbReference type="Proteomes" id="UP001175226"/>
    </source>
</evidence>
<accession>A0AA39MMJ3</accession>
<keyword evidence="2" id="KW-1185">Reference proteome</keyword>
<dbReference type="EMBL" id="JAUEPT010000034">
    <property type="protein sequence ID" value="KAK0440296.1"/>
    <property type="molecule type" value="Genomic_DNA"/>
</dbReference>